<evidence type="ECO:0000313" key="5">
    <source>
        <dbReference type="EMBL" id="SKB08656.1"/>
    </source>
</evidence>
<keyword evidence="3" id="KW-0949">S-adenosyl-L-methionine</keyword>
<keyword evidence="1 5" id="KW-0489">Methyltransferase</keyword>
<evidence type="ECO:0000313" key="6">
    <source>
        <dbReference type="Proteomes" id="UP000191040"/>
    </source>
</evidence>
<sequence length="224" mass="24127">MNRVNHSEAMDPAQADEVFAHWEDKYGTSDGVWSGHVNTALAQIAADLPAGRALDLGAGEGGDALWLAERGWTVTGIDISPTALARAESAAERAGLSERVTWVAADLDTWSSTRSFDLVTASFLQSPVALDRARILRTGADRVAVDGHLLVIAHAEAPPWAHAHDHEHVQEMDFPSPESDLAMLDLPADAWRTVVAEVRDRTAFAPSGDQVVLRDGVLLLQRLA</sequence>
<dbReference type="AlphaFoldDB" id="A0A1T4Z3Y6"/>
<dbReference type="EMBL" id="LT796768">
    <property type="protein sequence ID" value="SKB08656.1"/>
    <property type="molecule type" value="Genomic_DNA"/>
</dbReference>
<protein>
    <submittedName>
        <fullName evidence="5">Methyltransferase domain-containing protein</fullName>
    </submittedName>
</protein>
<organism evidence="5 6">
    <name type="scientific">Aeromicrobium choanae</name>
    <dbReference type="NCBI Taxonomy" id="1736691"/>
    <lineage>
        <taxon>Bacteria</taxon>
        <taxon>Bacillati</taxon>
        <taxon>Actinomycetota</taxon>
        <taxon>Actinomycetes</taxon>
        <taxon>Propionibacteriales</taxon>
        <taxon>Nocardioidaceae</taxon>
        <taxon>Aeromicrobium</taxon>
    </lineage>
</organism>
<evidence type="ECO:0000256" key="3">
    <source>
        <dbReference type="ARBA" id="ARBA00022691"/>
    </source>
</evidence>
<dbReference type="Gene3D" id="3.40.50.150">
    <property type="entry name" value="Vaccinia Virus protein VP39"/>
    <property type="match status" value="1"/>
</dbReference>
<proteinExistence type="predicted"/>
<dbReference type="Proteomes" id="UP000191040">
    <property type="component" value="Chromosome I"/>
</dbReference>
<dbReference type="GO" id="GO:0032259">
    <property type="term" value="P:methylation"/>
    <property type="evidence" value="ECO:0007669"/>
    <property type="project" value="UniProtKB-KW"/>
</dbReference>
<evidence type="ECO:0000256" key="1">
    <source>
        <dbReference type="ARBA" id="ARBA00022603"/>
    </source>
</evidence>
<dbReference type="GO" id="GO:0008168">
    <property type="term" value="F:methyltransferase activity"/>
    <property type="evidence" value="ECO:0007669"/>
    <property type="project" value="UniProtKB-KW"/>
</dbReference>
<keyword evidence="6" id="KW-1185">Reference proteome</keyword>
<feature type="domain" description="Methyltransferase" evidence="4">
    <location>
        <begin position="54"/>
        <end position="125"/>
    </location>
</feature>
<dbReference type="PANTHER" id="PTHR43464">
    <property type="entry name" value="METHYLTRANSFERASE"/>
    <property type="match status" value="1"/>
</dbReference>
<dbReference type="InterPro" id="IPR041698">
    <property type="entry name" value="Methyltransf_25"/>
</dbReference>
<reference evidence="6" key="1">
    <citation type="submission" date="2017-02" db="EMBL/GenBank/DDBJ databases">
        <authorList>
            <person name="Varghese N."/>
            <person name="Submissions S."/>
        </authorList>
    </citation>
    <scope>NUCLEOTIDE SEQUENCE [LARGE SCALE GENOMIC DNA]</scope>
    <source>
        <strain evidence="6">9H-4</strain>
    </source>
</reference>
<evidence type="ECO:0000259" key="4">
    <source>
        <dbReference type="Pfam" id="PF13649"/>
    </source>
</evidence>
<dbReference type="Pfam" id="PF13649">
    <property type="entry name" value="Methyltransf_25"/>
    <property type="match status" value="1"/>
</dbReference>
<dbReference type="PANTHER" id="PTHR43464:SF19">
    <property type="entry name" value="UBIQUINONE BIOSYNTHESIS O-METHYLTRANSFERASE, MITOCHONDRIAL"/>
    <property type="match status" value="1"/>
</dbReference>
<name>A0A1T4Z3Y6_9ACTN</name>
<accession>A0A1T4Z3Y6</accession>
<gene>
    <name evidence="5" type="ORF">SAMN06295964_2273</name>
</gene>
<keyword evidence="2 5" id="KW-0808">Transferase</keyword>
<dbReference type="InterPro" id="IPR029063">
    <property type="entry name" value="SAM-dependent_MTases_sf"/>
</dbReference>
<dbReference type="STRING" id="1736691.SAMN06295964_2273"/>
<dbReference type="SUPFAM" id="SSF53335">
    <property type="entry name" value="S-adenosyl-L-methionine-dependent methyltransferases"/>
    <property type="match status" value="1"/>
</dbReference>
<dbReference type="CDD" id="cd02440">
    <property type="entry name" value="AdoMet_MTases"/>
    <property type="match status" value="1"/>
</dbReference>
<evidence type="ECO:0000256" key="2">
    <source>
        <dbReference type="ARBA" id="ARBA00022679"/>
    </source>
</evidence>